<dbReference type="Gene3D" id="1.10.287.70">
    <property type="match status" value="1"/>
</dbReference>
<feature type="transmembrane region" description="Helical" evidence="2">
    <location>
        <begin position="28"/>
        <end position="48"/>
    </location>
</feature>
<keyword evidence="2" id="KW-1133">Transmembrane helix</keyword>
<evidence type="ECO:0000256" key="1">
    <source>
        <dbReference type="SAM" id="MobiDB-lite"/>
    </source>
</evidence>
<dbReference type="AlphaFoldDB" id="A0A5A5T9B4"/>
<keyword evidence="4" id="KW-1185">Reference proteome</keyword>
<accession>A0A5A5T9B4</accession>
<name>A0A5A5T9B4_9CHLR</name>
<feature type="transmembrane region" description="Helical" evidence="2">
    <location>
        <begin position="60"/>
        <end position="79"/>
    </location>
</feature>
<gene>
    <name evidence="3" type="ORF">KDI_15420</name>
</gene>
<feature type="transmembrane region" description="Helical" evidence="2">
    <location>
        <begin position="91"/>
        <end position="114"/>
    </location>
</feature>
<dbReference type="EMBL" id="BIXY01000017">
    <property type="protein sequence ID" value="GCF07978.1"/>
    <property type="molecule type" value="Genomic_DNA"/>
</dbReference>
<evidence type="ECO:0000256" key="2">
    <source>
        <dbReference type="SAM" id="Phobius"/>
    </source>
</evidence>
<feature type="transmembrane region" description="Helical" evidence="2">
    <location>
        <begin position="211"/>
        <end position="232"/>
    </location>
</feature>
<evidence type="ECO:0000313" key="3">
    <source>
        <dbReference type="EMBL" id="GCF07978.1"/>
    </source>
</evidence>
<feature type="region of interest" description="Disordered" evidence="1">
    <location>
        <begin position="1"/>
        <end position="24"/>
    </location>
</feature>
<evidence type="ECO:0000313" key="4">
    <source>
        <dbReference type="Proteomes" id="UP000322530"/>
    </source>
</evidence>
<reference evidence="3 4" key="1">
    <citation type="submission" date="2019-01" db="EMBL/GenBank/DDBJ databases">
        <title>Draft genome sequence of Dictyobacter sp. Uno17.</title>
        <authorList>
            <person name="Wang C.M."/>
            <person name="Zheng Y."/>
            <person name="Sakai Y."/>
            <person name="Abe K."/>
            <person name="Yokota A."/>
            <person name="Yabe S."/>
        </authorList>
    </citation>
    <scope>NUCLEOTIDE SEQUENCE [LARGE SCALE GENOMIC DNA]</scope>
    <source>
        <strain evidence="3 4">Uno17</strain>
    </source>
</reference>
<keyword evidence="2" id="KW-0812">Transmembrane</keyword>
<protein>
    <recommendedName>
        <fullName evidence="5">DUF1345 domain-containing protein</fullName>
    </recommendedName>
</protein>
<sequence>MEQNMGQTDKLPLKPPTLSPTGKRPKNAGVAPLWISTIAALLFGALYAILPEWITVGPSWILLVIELIIILPGTIAYWLNHPFSIRTNRILAFVLLGIITVSLISGIVLLVVTLPQRQQGIQAIGLLRTGTLLYLCNILVFALWYWEIDGDGPHKRFQAGHQASDFLFPQQIDGNSWGWAPHFVDYLFLAFTGATALSPTDTYPLTRPAKCLMMIEAIIAMTILTILIGRAINIV</sequence>
<evidence type="ECO:0008006" key="5">
    <source>
        <dbReference type="Google" id="ProtNLM"/>
    </source>
</evidence>
<dbReference type="Proteomes" id="UP000322530">
    <property type="component" value="Unassembled WGS sequence"/>
</dbReference>
<proteinExistence type="predicted"/>
<feature type="transmembrane region" description="Helical" evidence="2">
    <location>
        <begin position="126"/>
        <end position="146"/>
    </location>
</feature>
<comment type="caution">
    <text evidence="3">The sequence shown here is derived from an EMBL/GenBank/DDBJ whole genome shotgun (WGS) entry which is preliminary data.</text>
</comment>
<dbReference type="SUPFAM" id="SSF81324">
    <property type="entry name" value="Voltage-gated potassium channels"/>
    <property type="match status" value="1"/>
</dbReference>
<organism evidence="3 4">
    <name type="scientific">Dictyobacter arantiisoli</name>
    <dbReference type="NCBI Taxonomy" id="2014874"/>
    <lineage>
        <taxon>Bacteria</taxon>
        <taxon>Bacillati</taxon>
        <taxon>Chloroflexota</taxon>
        <taxon>Ktedonobacteria</taxon>
        <taxon>Ktedonobacterales</taxon>
        <taxon>Dictyobacteraceae</taxon>
        <taxon>Dictyobacter</taxon>
    </lineage>
</organism>
<keyword evidence="2" id="KW-0472">Membrane</keyword>